<name>A0A9X6RJF0_HYPEX</name>
<keyword evidence="2" id="KW-1185">Reference proteome</keyword>
<reference evidence="2" key="1">
    <citation type="submission" date="2017-01" db="EMBL/GenBank/DDBJ databases">
        <title>Comparative genomics of anhydrobiosis in the tardigrade Hypsibius dujardini.</title>
        <authorList>
            <person name="Yoshida Y."/>
            <person name="Koutsovoulos G."/>
            <person name="Laetsch D."/>
            <person name="Stevens L."/>
            <person name="Kumar S."/>
            <person name="Horikawa D."/>
            <person name="Ishino K."/>
            <person name="Komine S."/>
            <person name="Tomita M."/>
            <person name="Blaxter M."/>
            <person name="Arakawa K."/>
        </authorList>
    </citation>
    <scope>NUCLEOTIDE SEQUENCE [LARGE SCALE GENOMIC DNA]</scope>
    <source>
        <strain evidence="2">Z151</strain>
    </source>
</reference>
<evidence type="ECO:0000313" key="2">
    <source>
        <dbReference type="Proteomes" id="UP000192578"/>
    </source>
</evidence>
<evidence type="ECO:0000313" key="1">
    <source>
        <dbReference type="EMBL" id="OWA49896.1"/>
    </source>
</evidence>
<sequence>MTTPSTAFLGKNLKNFELLDEAFQPVPISEPTVIWLLFDIDDDRTSNFGNASLFAKGSNSSKQLQCLCNCRVVLDQLSTLNQLELRTVNYGPEADFRKWYKCRIEQEQILFTQRKMDGM</sequence>
<dbReference type="AlphaFoldDB" id="A0A9X6RJF0"/>
<protein>
    <submittedName>
        <fullName evidence="1">Uncharacterized protein</fullName>
    </submittedName>
</protein>
<organism evidence="1 2">
    <name type="scientific">Hypsibius exemplaris</name>
    <name type="common">Freshwater tardigrade</name>
    <dbReference type="NCBI Taxonomy" id="2072580"/>
    <lineage>
        <taxon>Eukaryota</taxon>
        <taxon>Metazoa</taxon>
        <taxon>Ecdysozoa</taxon>
        <taxon>Tardigrada</taxon>
        <taxon>Eutardigrada</taxon>
        <taxon>Parachela</taxon>
        <taxon>Hypsibioidea</taxon>
        <taxon>Hypsibiidae</taxon>
        <taxon>Hypsibius</taxon>
    </lineage>
</organism>
<comment type="caution">
    <text evidence="1">The sequence shown here is derived from an EMBL/GenBank/DDBJ whole genome shotgun (WGS) entry which is preliminary data.</text>
</comment>
<gene>
    <name evidence="1" type="ORF">BV898_14432</name>
</gene>
<accession>A0A9X6RJF0</accession>
<dbReference type="EMBL" id="MTYJ01000176">
    <property type="protein sequence ID" value="OWA49896.1"/>
    <property type="molecule type" value="Genomic_DNA"/>
</dbReference>
<dbReference type="Proteomes" id="UP000192578">
    <property type="component" value="Unassembled WGS sequence"/>
</dbReference>
<proteinExistence type="predicted"/>